<sequence>MTSAHRRAGWRLTVAAGEGFRNWRSGRWLTAIATTFVIGVLSIPTVIDGVWIDRLLADERAWVSAGGRTLVVTNDEGGGIPRVDCESLTHIEGVRASASLTRMPERTGTVSAPDANTPLVAAGEGIWGLLGVAPVDGVIVPVDIAQDLRLQAGSPLVLTPTSAGGPAGSGSPAREASSVGAVVDTSVLGEQFEYALLLPTSATGNASTCMISYAPGYETSIRQVIPTLLGDGTHDAVLADRLVSGTYGRDFSAEYERRGLRLASWFGGGAISLLWLLIVWIRRGRDGLYATLGADFAARAVIRGSEGVVLIGTSALAAVVVVGLITPLALQAPSALVADLLRHLAITSGVAIIGVCASVFLPLRSPLASLKDR</sequence>
<feature type="transmembrane region" description="Helical" evidence="1">
    <location>
        <begin position="262"/>
        <end position="281"/>
    </location>
</feature>
<keyword evidence="1" id="KW-1133">Transmembrane helix</keyword>
<gene>
    <name evidence="2" type="ORF">FH969_10705</name>
</gene>
<dbReference type="AlphaFoldDB" id="A0A5C5BC88"/>
<reference evidence="2 3" key="1">
    <citation type="submission" date="2019-06" db="EMBL/GenBank/DDBJ databases">
        <title>Draft genome sequence of Miniimonas arenae KCTC 19750T isolated from sea sand.</title>
        <authorList>
            <person name="Park S.-J."/>
        </authorList>
    </citation>
    <scope>NUCLEOTIDE SEQUENCE [LARGE SCALE GENOMIC DNA]</scope>
    <source>
        <strain evidence="2 3">KCTC 19750</strain>
    </source>
</reference>
<protein>
    <recommendedName>
        <fullName evidence="4">ABC transporter permease</fullName>
    </recommendedName>
</protein>
<evidence type="ECO:0000313" key="2">
    <source>
        <dbReference type="EMBL" id="TNU73585.1"/>
    </source>
</evidence>
<proteinExistence type="predicted"/>
<keyword evidence="3" id="KW-1185">Reference proteome</keyword>
<feature type="transmembrane region" description="Helical" evidence="1">
    <location>
        <begin position="308"/>
        <end position="330"/>
    </location>
</feature>
<accession>A0A5C5BC88</accession>
<comment type="caution">
    <text evidence="2">The sequence shown here is derived from an EMBL/GenBank/DDBJ whole genome shotgun (WGS) entry which is preliminary data.</text>
</comment>
<dbReference type="Proteomes" id="UP000313849">
    <property type="component" value="Unassembled WGS sequence"/>
</dbReference>
<feature type="transmembrane region" description="Helical" evidence="1">
    <location>
        <begin position="342"/>
        <end position="363"/>
    </location>
</feature>
<evidence type="ECO:0008006" key="4">
    <source>
        <dbReference type="Google" id="ProtNLM"/>
    </source>
</evidence>
<name>A0A5C5BC88_9MICO</name>
<feature type="transmembrane region" description="Helical" evidence="1">
    <location>
        <begin position="28"/>
        <end position="47"/>
    </location>
</feature>
<evidence type="ECO:0000313" key="3">
    <source>
        <dbReference type="Proteomes" id="UP000313849"/>
    </source>
</evidence>
<keyword evidence="1" id="KW-0812">Transmembrane</keyword>
<keyword evidence="1" id="KW-0472">Membrane</keyword>
<organism evidence="2 3">
    <name type="scientific">Miniimonas arenae</name>
    <dbReference type="NCBI Taxonomy" id="676201"/>
    <lineage>
        <taxon>Bacteria</taxon>
        <taxon>Bacillati</taxon>
        <taxon>Actinomycetota</taxon>
        <taxon>Actinomycetes</taxon>
        <taxon>Micrococcales</taxon>
        <taxon>Beutenbergiaceae</taxon>
        <taxon>Miniimonas</taxon>
    </lineage>
</organism>
<dbReference type="EMBL" id="VENP01000040">
    <property type="protein sequence ID" value="TNU73585.1"/>
    <property type="molecule type" value="Genomic_DNA"/>
</dbReference>
<evidence type="ECO:0000256" key="1">
    <source>
        <dbReference type="SAM" id="Phobius"/>
    </source>
</evidence>